<name>A0A1C7MP92_GRIFR</name>
<accession>A0A1C7MP92</accession>
<evidence type="ECO:0000313" key="1">
    <source>
        <dbReference type="EMBL" id="OBZ76774.1"/>
    </source>
</evidence>
<comment type="caution">
    <text evidence="1">The sequence shown here is derived from an EMBL/GenBank/DDBJ whole genome shotgun (WGS) entry which is preliminary data.</text>
</comment>
<organism evidence="1 2">
    <name type="scientific">Grifola frondosa</name>
    <name type="common">Maitake</name>
    <name type="synonym">Polyporus frondosus</name>
    <dbReference type="NCBI Taxonomy" id="5627"/>
    <lineage>
        <taxon>Eukaryota</taxon>
        <taxon>Fungi</taxon>
        <taxon>Dikarya</taxon>
        <taxon>Basidiomycota</taxon>
        <taxon>Agaricomycotina</taxon>
        <taxon>Agaricomycetes</taxon>
        <taxon>Polyporales</taxon>
        <taxon>Grifolaceae</taxon>
        <taxon>Grifola</taxon>
    </lineage>
</organism>
<sequence length="273" mass="30481">MPTHFKFADVIHVHQYDESALDPPDIGRREFFERTTYLKYSRRTPALGTNTCVCKHAYNPYPPELADVSPSPSISAKSGMIMHFCLNSQCRRWYHRSCLAHNFLEPPSYLYRGTRDSDYSQSVQTDLTHCRGQNQVRSSIPLLSSVRAAVLGNTAQSAIPSPHALSLAEAIQTMGISPKVLEHLSEDLVTIAQCPIVRYAGHEEGGWAIGNVKDVVLARRFVHLALRKASPNGETSLWRNIIKWRPPRGLQMGLNNQVSSLPHPIRVLGATST</sequence>
<dbReference type="EMBL" id="LUGG01000003">
    <property type="protein sequence ID" value="OBZ76774.1"/>
    <property type="molecule type" value="Genomic_DNA"/>
</dbReference>
<dbReference type="OrthoDB" id="10259622at2759"/>
<dbReference type="Proteomes" id="UP000092993">
    <property type="component" value="Unassembled WGS sequence"/>
</dbReference>
<keyword evidence="2" id="KW-1185">Reference proteome</keyword>
<reference evidence="1 2" key="1">
    <citation type="submission" date="2016-03" db="EMBL/GenBank/DDBJ databases">
        <title>Whole genome sequencing of Grifola frondosa 9006-11.</title>
        <authorList>
            <person name="Min B."/>
            <person name="Park H."/>
            <person name="Kim J.-G."/>
            <person name="Cho H."/>
            <person name="Oh Y.-L."/>
            <person name="Kong W.-S."/>
            <person name="Choi I.-G."/>
        </authorList>
    </citation>
    <scope>NUCLEOTIDE SEQUENCE [LARGE SCALE GENOMIC DNA]</scope>
    <source>
        <strain evidence="1 2">9006-11</strain>
    </source>
</reference>
<gene>
    <name evidence="1" type="ORF">A0H81_03975</name>
</gene>
<dbReference type="AlphaFoldDB" id="A0A1C7MP92"/>
<evidence type="ECO:0000313" key="2">
    <source>
        <dbReference type="Proteomes" id="UP000092993"/>
    </source>
</evidence>
<protein>
    <submittedName>
        <fullName evidence="1">Uncharacterized protein</fullName>
    </submittedName>
</protein>
<proteinExistence type="predicted"/>